<dbReference type="InterPro" id="IPR013106">
    <property type="entry name" value="Ig_V-set"/>
</dbReference>
<keyword evidence="2" id="KW-0812">Transmembrane</keyword>
<accession>A0ABQ9D726</accession>
<organism evidence="4 5">
    <name type="scientific">Willisornis vidua</name>
    <name type="common">Xingu scale-backed antbird</name>
    <dbReference type="NCBI Taxonomy" id="1566151"/>
    <lineage>
        <taxon>Eukaryota</taxon>
        <taxon>Metazoa</taxon>
        <taxon>Chordata</taxon>
        <taxon>Craniata</taxon>
        <taxon>Vertebrata</taxon>
        <taxon>Euteleostomi</taxon>
        <taxon>Archelosauria</taxon>
        <taxon>Archosauria</taxon>
        <taxon>Dinosauria</taxon>
        <taxon>Saurischia</taxon>
        <taxon>Theropoda</taxon>
        <taxon>Coelurosauria</taxon>
        <taxon>Aves</taxon>
        <taxon>Neognathae</taxon>
        <taxon>Neoaves</taxon>
        <taxon>Telluraves</taxon>
        <taxon>Australaves</taxon>
        <taxon>Passeriformes</taxon>
        <taxon>Thamnophilidae</taxon>
        <taxon>Willisornis</taxon>
    </lineage>
</organism>
<dbReference type="InterPro" id="IPR013783">
    <property type="entry name" value="Ig-like_fold"/>
</dbReference>
<dbReference type="EMBL" id="WHWB01034133">
    <property type="protein sequence ID" value="KAJ7413581.1"/>
    <property type="molecule type" value="Genomic_DNA"/>
</dbReference>
<keyword evidence="5" id="KW-1185">Reference proteome</keyword>
<feature type="compositionally biased region" description="Acidic residues" evidence="1">
    <location>
        <begin position="71"/>
        <end position="106"/>
    </location>
</feature>
<name>A0ABQ9D726_9PASS</name>
<dbReference type="PANTHER" id="PTHR11422:SF12">
    <property type="entry name" value="MICROFIBRIL-ASSOCIATED GLYCOPROTEIN 3"/>
    <property type="match status" value="1"/>
</dbReference>
<protein>
    <recommendedName>
        <fullName evidence="3">Ig-like domain-containing protein</fullName>
    </recommendedName>
</protein>
<dbReference type="SUPFAM" id="SSF48726">
    <property type="entry name" value="Immunoglobulin"/>
    <property type="match status" value="6"/>
</dbReference>
<evidence type="ECO:0000256" key="2">
    <source>
        <dbReference type="SAM" id="Phobius"/>
    </source>
</evidence>
<feature type="transmembrane region" description="Helical" evidence="2">
    <location>
        <begin position="628"/>
        <end position="650"/>
    </location>
</feature>
<dbReference type="Gene3D" id="2.60.40.10">
    <property type="entry name" value="Immunoglobulins"/>
    <property type="match status" value="7"/>
</dbReference>
<feature type="region of interest" description="Disordered" evidence="1">
    <location>
        <begin position="45"/>
        <end position="120"/>
    </location>
</feature>
<dbReference type="InterPro" id="IPR036179">
    <property type="entry name" value="Ig-like_dom_sf"/>
</dbReference>
<evidence type="ECO:0000313" key="5">
    <source>
        <dbReference type="Proteomes" id="UP001145742"/>
    </source>
</evidence>
<feature type="domain" description="Ig-like" evidence="3">
    <location>
        <begin position="513"/>
        <end position="596"/>
    </location>
</feature>
<feature type="compositionally biased region" description="Basic and acidic residues" evidence="1">
    <location>
        <begin position="108"/>
        <end position="117"/>
    </location>
</feature>
<dbReference type="InterPro" id="IPR003599">
    <property type="entry name" value="Ig_sub"/>
</dbReference>
<dbReference type="Proteomes" id="UP001145742">
    <property type="component" value="Unassembled WGS sequence"/>
</dbReference>
<keyword evidence="2" id="KW-1133">Transmembrane helix</keyword>
<comment type="caution">
    <text evidence="4">The sequence shown here is derived from an EMBL/GenBank/DDBJ whole genome shotgun (WGS) entry which is preliminary data.</text>
</comment>
<dbReference type="InterPro" id="IPR007110">
    <property type="entry name" value="Ig-like_dom"/>
</dbReference>
<dbReference type="PROSITE" id="PS50835">
    <property type="entry name" value="IG_LIKE"/>
    <property type="match status" value="6"/>
</dbReference>
<dbReference type="PANTHER" id="PTHR11422">
    <property type="entry name" value="T-CELL SURFACE GLYCOPROTEIN CD4"/>
    <property type="match status" value="1"/>
</dbReference>
<feature type="compositionally biased region" description="Basic and acidic residues" evidence="1">
    <location>
        <begin position="46"/>
        <end position="70"/>
    </location>
</feature>
<dbReference type="SMART" id="SM00409">
    <property type="entry name" value="IG"/>
    <property type="match status" value="7"/>
</dbReference>
<keyword evidence="2" id="KW-0472">Membrane</keyword>
<dbReference type="Pfam" id="PF07686">
    <property type="entry name" value="V-set"/>
    <property type="match status" value="1"/>
</dbReference>
<evidence type="ECO:0000259" key="3">
    <source>
        <dbReference type="PROSITE" id="PS50835"/>
    </source>
</evidence>
<feature type="domain" description="Ig-like" evidence="3">
    <location>
        <begin position="758"/>
        <end position="885"/>
    </location>
</feature>
<feature type="domain" description="Ig-like" evidence="3">
    <location>
        <begin position="1024"/>
        <end position="1088"/>
    </location>
</feature>
<reference evidence="4" key="1">
    <citation type="submission" date="2019-10" db="EMBL/GenBank/DDBJ databases">
        <authorList>
            <person name="Soares A.E.R."/>
            <person name="Aleixo A."/>
            <person name="Schneider P."/>
            <person name="Miyaki C.Y."/>
            <person name="Schneider M.P."/>
            <person name="Mello C."/>
            <person name="Vasconcelos A.T.R."/>
        </authorList>
    </citation>
    <scope>NUCLEOTIDE SEQUENCE</scope>
    <source>
        <tissue evidence="4">Muscle</tissue>
    </source>
</reference>
<feature type="domain" description="Ig-like" evidence="3">
    <location>
        <begin position="205"/>
        <end position="324"/>
    </location>
</feature>
<feature type="domain" description="Ig-like" evidence="3">
    <location>
        <begin position="423"/>
        <end position="507"/>
    </location>
</feature>
<sequence>MKCSPESSFRDFQSGKPILSGEFSFCSEAVLVFDWSMELTSSVRIQEQERKEKKEKLEEKAVHKEKKKEIVEDEENGADEDDEENPDDVDEEEGGDEDEEGDENGQEQDGHAEKRSAEEEEIQSGKQLKLLYMAPTNLLSFQDSSMVNMDPDFSWQFAGFFFTSFGPCQAEASPSSLLDVTMRPMSLVLFLSFALLAFSAGHTLPGLAEWESRDQKVWVREGSSAVLPCHLSLRKMRKSLKHLPEVTSVQWKRHGGSVHQEPHGVLEVGFPGLQKTALLMKPRVSLQASALRNGDFSLRIDPVRTEDAGLYEARVKYNTEVHICHVELGVITVTLNPPSPVMENEPVLMSCNSSHQASLVETCWFHNGHLDPTSRTFCSLFGTVSILRPAMSDAGSWRCQLRYSDNKIISATYNLQILGFDGPTNPVVYAAAGSAAHLPCNLSHLPSSLQINAVTAHWSHLGGGHLQDWDVSQNLSSRSFPLHLPMVGPGDAGQYRCTVSVGHKTISRNVTLAVITVTPSIQGPVSEGSHLLLICSLTHSQGHERFQWKHFGSVPSDSKLAVTTLRNLEGHKAQMGPTLEIPKVSQKDIGTWECSVYGPEGRLGAVEYGLQMTGAQVSSPLAVFSGQVTFGLILTLFLLLAVCVVALALLKRSPREDHGEEGRLLPCSPERSTLEQRFTCSPYRVCLGVDFLAEVVAHGGPTLKWSVPEGQYPTERAHTGAVRIINHKTSLAGQDLEGSSGLISSMAQQNEQRIGIAGQEVTLPCTGIPSDSGLTRDTVVTWMYSNAVIWRMENNNQYWKMTISLDGLFLQNEVPELTLMHNSPDPLSDLSITLFNSNKNIVTLETEDKSPQKYILNLKKLEATDSGTWTCQVHSGSPQINKNISFAVKVLGFQNPESERKYVTVDSPVILSWHLNFQKIKWNEGITGQLKWKQQESANAHELLDFNITAQGEQHETKKSNHFLFEIPETKSESTIEVKLPRVNFDHSGQYQCQLAYKGRHTQSKIELVVMKVSANPVGPLSRGSNMTLICEVSGPLSSNAHLRWERVNGTQSDIKNSKQHEVKLEVNISAAGLWSCHLIEDNDKKISLHYYVATGEKDGTSKAILAGQQDMSVSTGDIQDTNGFWKSEPEEIVSIDLQDAQIALIERKVIHRVSPNGLCFPSECSTGSFSVDFKAVQS</sequence>
<feature type="domain" description="Ig-like" evidence="3">
    <location>
        <begin position="329"/>
        <end position="410"/>
    </location>
</feature>
<proteinExistence type="predicted"/>
<gene>
    <name evidence="4" type="ORF">WISP_89523</name>
</gene>
<evidence type="ECO:0000256" key="1">
    <source>
        <dbReference type="SAM" id="MobiDB-lite"/>
    </source>
</evidence>
<evidence type="ECO:0000313" key="4">
    <source>
        <dbReference type="EMBL" id="KAJ7413581.1"/>
    </source>
</evidence>